<feature type="region of interest" description="Disordered" evidence="1">
    <location>
        <begin position="1"/>
        <end position="54"/>
    </location>
</feature>
<dbReference type="Proteomes" id="UP000031549">
    <property type="component" value="Unassembled WGS sequence"/>
</dbReference>
<dbReference type="EMBL" id="JTCM02000101">
    <property type="protein sequence ID" value="NEU76259.1"/>
    <property type="molecule type" value="Genomic_DNA"/>
</dbReference>
<name>A0A846HHF5_9CYAN</name>
<dbReference type="RefSeq" id="WP_163519263.1">
    <property type="nucleotide sequence ID" value="NZ_JTCM02000101.1"/>
</dbReference>
<evidence type="ECO:0000313" key="2">
    <source>
        <dbReference type="EMBL" id="NEU76259.1"/>
    </source>
</evidence>
<feature type="compositionally biased region" description="Basic and acidic residues" evidence="1">
    <location>
        <begin position="11"/>
        <end position="22"/>
    </location>
</feature>
<reference evidence="2 3" key="1">
    <citation type="journal article" date="2015" name="Genome Announc.">
        <title>Draft Genome Sequence of Cyanobacterium Hassallia byssoidea Strain VB512170, Isolated from Monuments in India.</title>
        <authorList>
            <person name="Singh D."/>
            <person name="Chandrababunaidu M.M."/>
            <person name="Panda A."/>
            <person name="Sen D."/>
            <person name="Bhattacharyya S."/>
            <person name="Adhikary S.P."/>
            <person name="Tripathy S."/>
        </authorList>
    </citation>
    <scope>NUCLEOTIDE SEQUENCE [LARGE SCALE GENOMIC DNA]</scope>
    <source>
        <strain evidence="2 3">VB512170</strain>
    </source>
</reference>
<organism evidence="2 3">
    <name type="scientific">Hassallia byssoidea VB512170</name>
    <dbReference type="NCBI Taxonomy" id="1304833"/>
    <lineage>
        <taxon>Bacteria</taxon>
        <taxon>Bacillati</taxon>
        <taxon>Cyanobacteriota</taxon>
        <taxon>Cyanophyceae</taxon>
        <taxon>Nostocales</taxon>
        <taxon>Tolypothrichaceae</taxon>
        <taxon>Hassallia</taxon>
    </lineage>
</organism>
<protein>
    <submittedName>
        <fullName evidence="2">Uncharacterized protein</fullName>
    </submittedName>
</protein>
<feature type="compositionally biased region" description="Polar residues" evidence="1">
    <location>
        <begin position="35"/>
        <end position="54"/>
    </location>
</feature>
<evidence type="ECO:0000256" key="1">
    <source>
        <dbReference type="SAM" id="MobiDB-lite"/>
    </source>
</evidence>
<dbReference type="AlphaFoldDB" id="A0A846HHF5"/>
<gene>
    <name evidence="2" type="ORF">PI95_027960</name>
</gene>
<evidence type="ECO:0000313" key="3">
    <source>
        <dbReference type="Proteomes" id="UP000031549"/>
    </source>
</evidence>
<proteinExistence type="predicted"/>
<keyword evidence="3" id="KW-1185">Reference proteome</keyword>
<sequence>MRGGGEGGEGGTRRQGDKETRGMRWISYPFPNHRQVLQQDSTPQKSPQRNGSRR</sequence>
<comment type="caution">
    <text evidence="2">The sequence shown here is derived from an EMBL/GenBank/DDBJ whole genome shotgun (WGS) entry which is preliminary data.</text>
</comment>
<accession>A0A846HHF5</accession>
<feature type="compositionally biased region" description="Gly residues" evidence="1">
    <location>
        <begin position="1"/>
        <end position="10"/>
    </location>
</feature>